<dbReference type="EMBL" id="CAFBMH010000017">
    <property type="protein sequence ID" value="CAB4898466.1"/>
    <property type="molecule type" value="Genomic_DNA"/>
</dbReference>
<dbReference type="AlphaFoldDB" id="A0A6J6Z4Y1"/>
<evidence type="ECO:0000313" key="2">
    <source>
        <dbReference type="EMBL" id="CAB4763596.1"/>
    </source>
</evidence>
<name>A0A6J6Z4Y1_9ZZZZ</name>
<dbReference type="SUPFAM" id="SSF54593">
    <property type="entry name" value="Glyoxalase/Bleomycin resistance protein/Dihydroxybiphenyl dioxygenase"/>
    <property type="match status" value="1"/>
</dbReference>
<dbReference type="CDD" id="cd06587">
    <property type="entry name" value="VOC"/>
    <property type="match status" value="1"/>
</dbReference>
<accession>A0A6J6Z4Y1</accession>
<feature type="domain" description="VOC" evidence="1">
    <location>
        <begin position="3"/>
        <end position="131"/>
    </location>
</feature>
<dbReference type="InterPro" id="IPR029068">
    <property type="entry name" value="Glyas_Bleomycin-R_OHBP_Dase"/>
</dbReference>
<gene>
    <name evidence="2" type="ORF">UFOPK2754_02575</name>
    <name evidence="3" type="ORF">UFOPK3139_00423</name>
    <name evidence="4" type="ORF">UFOPK3543_00720</name>
    <name evidence="5" type="ORF">UFOPK3967_01516</name>
</gene>
<dbReference type="EMBL" id="CAEZYR010000121">
    <property type="protein sequence ID" value="CAB4763596.1"/>
    <property type="molecule type" value="Genomic_DNA"/>
</dbReference>
<dbReference type="EMBL" id="CAFBOS010000087">
    <property type="protein sequence ID" value="CAB4999128.1"/>
    <property type="molecule type" value="Genomic_DNA"/>
</dbReference>
<evidence type="ECO:0000313" key="5">
    <source>
        <dbReference type="EMBL" id="CAB4999128.1"/>
    </source>
</evidence>
<dbReference type="InterPro" id="IPR037523">
    <property type="entry name" value="VOC_core"/>
</dbReference>
<dbReference type="EMBL" id="CAFABA010000010">
    <property type="protein sequence ID" value="CAB4816850.1"/>
    <property type="molecule type" value="Genomic_DNA"/>
</dbReference>
<evidence type="ECO:0000313" key="4">
    <source>
        <dbReference type="EMBL" id="CAB4898466.1"/>
    </source>
</evidence>
<dbReference type="Gene3D" id="3.10.180.10">
    <property type="entry name" value="2,3-Dihydroxybiphenyl 1,2-Dioxygenase, domain 1"/>
    <property type="match status" value="1"/>
</dbReference>
<dbReference type="Pfam" id="PF00903">
    <property type="entry name" value="Glyoxalase"/>
    <property type="match status" value="1"/>
</dbReference>
<reference evidence="3" key="1">
    <citation type="submission" date="2020-05" db="EMBL/GenBank/DDBJ databases">
        <authorList>
            <person name="Chiriac C."/>
            <person name="Salcher M."/>
            <person name="Ghai R."/>
            <person name="Kavagutti S V."/>
        </authorList>
    </citation>
    <scope>NUCLEOTIDE SEQUENCE</scope>
</reference>
<dbReference type="InterPro" id="IPR004360">
    <property type="entry name" value="Glyas_Fos-R_dOase_dom"/>
</dbReference>
<sequence length="137" mass="14931">MAKLRHLAIATDDPDRTAQFYIDTFEFTKVRSAEGIWGHGHILSDGTINLAILKFITDEAAGIERGVGYRGLHHIGFEVDDVDAVATRVELAGCRAREDIDAALGIPHDGPIKGEFKYEGPDGVVFDLSQPGVWQVA</sequence>
<evidence type="ECO:0000313" key="3">
    <source>
        <dbReference type="EMBL" id="CAB4816850.1"/>
    </source>
</evidence>
<proteinExistence type="predicted"/>
<dbReference type="PROSITE" id="PS51819">
    <property type="entry name" value="VOC"/>
    <property type="match status" value="1"/>
</dbReference>
<evidence type="ECO:0000259" key="1">
    <source>
        <dbReference type="PROSITE" id="PS51819"/>
    </source>
</evidence>
<organism evidence="3">
    <name type="scientific">freshwater metagenome</name>
    <dbReference type="NCBI Taxonomy" id="449393"/>
    <lineage>
        <taxon>unclassified sequences</taxon>
        <taxon>metagenomes</taxon>
        <taxon>ecological metagenomes</taxon>
    </lineage>
</organism>
<protein>
    <submittedName>
        <fullName evidence="3">Unannotated protein</fullName>
    </submittedName>
</protein>